<dbReference type="NCBIfam" id="NF002959">
    <property type="entry name" value="PRK03624.1"/>
    <property type="match status" value="1"/>
</dbReference>
<proteinExistence type="predicted"/>
<evidence type="ECO:0000256" key="2">
    <source>
        <dbReference type="ARBA" id="ARBA00023315"/>
    </source>
</evidence>
<dbReference type="PANTHER" id="PTHR43877:SF2">
    <property type="entry name" value="AMINOALKYLPHOSPHONATE N-ACETYLTRANSFERASE-RELATED"/>
    <property type="match status" value="1"/>
</dbReference>
<reference evidence="6" key="1">
    <citation type="journal article" date="2019" name="Int. J. Syst. Evol. Microbiol.">
        <title>The Global Catalogue of Microorganisms (GCM) 10K type strain sequencing project: providing services to taxonomists for standard genome sequencing and annotation.</title>
        <authorList>
            <consortium name="The Broad Institute Genomics Platform"/>
            <consortium name="The Broad Institute Genome Sequencing Center for Infectious Disease"/>
            <person name="Wu L."/>
            <person name="Ma J."/>
        </authorList>
    </citation>
    <scope>NUCLEOTIDE SEQUENCE [LARGE SCALE GENOMIC DNA]</scope>
    <source>
        <strain evidence="6">JCM 17459</strain>
    </source>
</reference>
<protein>
    <submittedName>
        <fullName evidence="5">GNAT family acetyltransferase</fullName>
    </submittedName>
</protein>
<dbReference type="Gene3D" id="3.40.630.30">
    <property type="match status" value="1"/>
</dbReference>
<evidence type="ECO:0000313" key="6">
    <source>
        <dbReference type="Proteomes" id="UP001499841"/>
    </source>
</evidence>
<accession>A0ABP8EUQ9</accession>
<dbReference type="InterPro" id="IPR016181">
    <property type="entry name" value="Acyl_CoA_acyltransferase"/>
</dbReference>
<feature type="domain" description="N-acetyltransferase" evidence="4">
    <location>
        <begin position="38"/>
        <end position="172"/>
    </location>
</feature>
<dbReference type="PANTHER" id="PTHR43877">
    <property type="entry name" value="AMINOALKYLPHOSPHONATE N-ACETYLTRANSFERASE-RELATED-RELATED"/>
    <property type="match status" value="1"/>
</dbReference>
<dbReference type="RefSeq" id="WP_345040733.1">
    <property type="nucleotide sequence ID" value="NZ_BAABBA010000009.1"/>
</dbReference>
<dbReference type="CDD" id="cd04301">
    <property type="entry name" value="NAT_SF"/>
    <property type="match status" value="1"/>
</dbReference>
<dbReference type="Proteomes" id="UP001499841">
    <property type="component" value="Unassembled WGS sequence"/>
</dbReference>
<dbReference type="InterPro" id="IPR050832">
    <property type="entry name" value="Bact_Acetyltransf"/>
</dbReference>
<feature type="compositionally biased region" description="Gly residues" evidence="3">
    <location>
        <begin position="14"/>
        <end position="27"/>
    </location>
</feature>
<keyword evidence="6" id="KW-1185">Reference proteome</keyword>
<sequence length="172" mass="18128">MATDSAGRVTPGGAAPGHGPAGEGPEAGAGPTHDGRTLRFGEIEDSDVERVVALWDACGLTRPWNDPRLDIAQARTGATSTVLVARRGQDVVATVMTGVDGHRGWVYYLAVAPAEQGHGIGAAMLERGERWLAAAGARKVQLMVRDGNPAAEFYEARGYEVQRVAVLGRWLA</sequence>
<dbReference type="Pfam" id="PF00583">
    <property type="entry name" value="Acetyltransf_1"/>
    <property type="match status" value="1"/>
</dbReference>
<comment type="caution">
    <text evidence="5">The sequence shown here is derived from an EMBL/GenBank/DDBJ whole genome shotgun (WGS) entry which is preliminary data.</text>
</comment>
<gene>
    <name evidence="5" type="ORF">GCM10022262_20820</name>
</gene>
<keyword evidence="2" id="KW-0012">Acyltransferase</keyword>
<dbReference type="SUPFAM" id="SSF55729">
    <property type="entry name" value="Acyl-CoA N-acyltransferases (Nat)"/>
    <property type="match status" value="1"/>
</dbReference>
<name>A0ABP8EUQ9_9MICO</name>
<feature type="region of interest" description="Disordered" evidence="3">
    <location>
        <begin position="1"/>
        <end position="38"/>
    </location>
</feature>
<keyword evidence="1" id="KW-0808">Transferase</keyword>
<dbReference type="InterPro" id="IPR000182">
    <property type="entry name" value="GNAT_dom"/>
</dbReference>
<evidence type="ECO:0000256" key="1">
    <source>
        <dbReference type="ARBA" id="ARBA00022679"/>
    </source>
</evidence>
<dbReference type="EMBL" id="BAABBA010000009">
    <property type="protein sequence ID" value="GAA4287723.1"/>
    <property type="molecule type" value="Genomic_DNA"/>
</dbReference>
<dbReference type="PROSITE" id="PS51186">
    <property type="entry name" value="GNAT"/>
    <property type="match status" value="1"/>
</dbReference>
<evidence type="ECO:0000313" key="5">
    <source>
        <dbReference type="EMBL" id="GAA4287723.1"/>
    </source>
</evidence>
<organism evidence="5 6">
    <name type="scientific">Georgenia daeguensis</name>
    <dbReference type="NCBI Taxonomy" id="908355"/>
    <lineage>
        <taxon>Bacteria</taxon>
        <taxon>Bacillati</taxon>
        <taxon>Actinomycetota</taxon>
        <taxon>Actinomycetes</taxon>
        <taxon>Micrococcales</taxon>
        <taxon>Bogoriellaceae</taxon>
        <taxon>Georgenia</taxon>
    </lineage>
</organism>
<evidence type="ECO:0000259" key="4">
    <source>
        <dbReference type="PROSITE" id="PS51186"/>
    </source>
</evidence>
<evidence type="ECO:0000256" key="3">
    <source>
        <dbReference type="SAM" id="MobiDB-lite"/>
    </source>
</evidence>